<keyword evidence="2" id="KW-1185">Reference proteome</keyword>
<dbReference type="Proteomes" id="UP000053958">
    <property type="component" value="Unassembled WGS sequence"/>
</dbReference>
<feature type="non-terminal residue" evidence="1">
    <location>
        <position position="1"/>
    </location>
</feature>
<dbReference type="EMBL" id="LASV01000378">
    <property type="protein sequence ID" value="KKA19164.1"/>
    <property type="molecule type" value="Genomic_DNA"/>
</dbReference>
<dbReference type="GeneID" id="25319157"/>
<organism evidence="1 2">
    <name type="scientific">Rasamsonia emersonii (strain ATCC 16479 / CBS 393.64 / IMI 116815)</name>
    <dbReference type="NCBI Taxonomy" id="1408163"/>
    <lineage>
        <taxon>Eukaryota</taxon>
        <taxon>Fungi</taxon>
        <taxon>Dikarya</taxon>
        <taxon>Ascomycota</taxon>
        <taxon>Pezizomycotina</taxon>
        <taxon>Eurotiomycetes</taxon>
        <taxon>Eurotiomycetidae</taxon>
        <taxon>Eurotiales</taxon>
        <taxon>Trichocomaceae</taxon>
        <taxon>Rasamsonia</taxon>
    </lineage>
</organism>
<dbReference type="RefSeq" id="XP_013325776.1">
    <property type="nucleotide sequence ID" value="XM_013470322.1"/>
</dbReference>
<comment type="caution">
    <text evidence="1">The sequence shown here is derived from an EMBL/GenBank/DDBJ whole genome shotgun (WGS) entry which is preliminary data.</text>
</comment>
<protein>
    <submittedName>
        <fullName evidence="1">Uncharacterized protein</fullName>
    </submittedName>
</protein>
<dbReference type="AlphaFoldDB" id="A0A0F4YLS5"/>
<sequence length="178" mass="20343">FTQQTQLIIQQTLMSSRVYSQRRSARRQITLPHEPHLTLRKRSYNTVQHTMVIKQHQIALFPLMRVDILRADSRPLQAVHDLTHLRQIVDDASVLQVDASYGRRVDLQRQLARDGVLPCHGQDLDLVRVDGWELCLGQLAAFGVQAQSCRERAGPAHPDVRMRRVLDLAGADEFLVLV</sequence>
<evidence type="ECO:0000313" key="1">
    <source>
        <dbReference type="EMBL" id="KKA19164.1"/>
    </source>
</evidence>
<accession>A0A0F4YLS5</accession>
<evidence type="ECO:0000313" key="2">
    <source>
        <dbReference type="Proteomes" id="UP000053958"/>
    </source>
</evidence>
<reference evidence="1 2" key="1">
    <citation type="submission" date="2015-04" db="EMBL/GenBank/DDBJ databases">
        <authorList>
            <person name="Heijne W.H."/>
            <person name="Fedorova N.D."/>
            <person name="Nierman W.C."/>
            <person name="Vollebregt A.W."/>
            <person name="Zhao Z."/>
            <person name="Wu L."/>
            <person name="Kumar M."/>
            <person name="Stam H."/>
            <person name="van den Berg M.A."/>
            <person name="Pel H.J."/>
        </authorList>
    </citation>
    <scope>NUCLEOTIDE SEQUENCE [LARGE SCALE GENOMIC DNA]</scope>
    <source>
        <strain evidence="1 2">CBS 393.64</strain>
    </source>
</reference>
<name>A0A0F4YLS5_RASE3</name>
<proteinExistence type="predicted"/>
<gene>
    <name evidence="1" type="ORF">T310_6879</name>
</gene>